<dbReference type="AlphaFoldDB" id="A0A814RFQ0"/>
<dbReference type="OrthoDB" id="4217619at2759"/>
<dbReference type="PANTHER" id="PTHR45980">
    <property type="match status" value="1"/>
</dbReference>
<dbReference type="InterPro" id="IPR036034">
    <property type="entry name" value="PDZ_sf"/>
</dbReference>
<evidence type="ECO:0000256" key="1">
    <source>
        <dbReference type="ARBA" id="ARBA00010541"/>
    </source>
</evidence>
<dbReference type="EMBL" id="CAJOBC010006361">
    <property type="protein sequence ID" value="CAF3896150.1"/>
    <property type="molecule type" value="Genomic_DNA"/>
</dbReference>
<comment type="caution">
    <text evidence="6">The sequence shown here is derived from an EMBL/GenBank/DDBJ whole genome shotgun (WGS) entry which is preliminary data.</text>
</comment>
<dbReference type="Gene3D" id="3.20.190.20">
    <property type="match status" value="1"/>
</dbReference>
<dbReference type="Gene3D" id="2.30.42.10">
    <property type="match status" value="1"/>
</dbReference>
<dbReference type="SUPFAM" id="SSF50494">
    <property type="entry name" value="Trypsin-like serine proteases"/>
    <property type="match status" value="1"/>
</dbReference>
<dbReference type="GO" id="GO:0006508">
    <property type="term" value="P:proteolysis"/>
    <property type="evidence" value="ECO:0007669"/>
    <property type="project" value="UniProtKB-KW"/>
</dbReference>
<evidence type="ECO:0000256" key="2">
    <source>
        <dbReference type="ARBA" id="ARBA00022670"/>
    </source>
</evidence>
<dbReference type="Pfam" id="PF13365">
    <property type="entry name" value="Trypsin_2"/>
    <property type="match status" value="1"/>
</dbReference>
<keyword evidence="8" id="KW-1185">Reference proteome</keyword>
<proteinExistence type="inferred from homology"/>
<keyword evidence="2" id="KW-0645">Protease</keyword>
<evidence type="ECO:0000313" key="8">
    <source>
        <dbReference type="Proteomes" id="UP000663829"/>
    </source>
</evidence>
<dbReference type="EMBL" id="CAJNOQ010006361">
    <property type="protein sequence ID" value="CAF1132348.1"/>
    <property type="molecule type" value="Genomic_DNA"/>
</dbReference>
<dbReference type="InterPro" id="IPR009003">
    <property type="entry name" value="Peptidase_S1_PA"/>
</dbReference>
<sequence>MIESLLSGVSTLAECDSQLAQIPSSLEKCRRRCWLETESKTDTIETSTGNVLNESINSSELFLASVVKVYCTSTAPNFHMPWQMLSQTNCTSSGFVISTHPSKRWIMGNAHGATHPTNIRICKHGDVTKYVARVLHIGHECDLVLLTVDDEQFWIGLQELSFGYLPRLQETVVVAGYPTGGDNLSVTKGVVSRVTISTYSHSLEQLLTIQIDAAINMGNSGGPCIQGTHVVGVAFQGIAQSQNIGYIIPVPIIFHFLDDIDIHSCYTGFPRLAFDWTPMENKSIREYFAIPPNKHGILVNGIERACLISQVLRKNDVITSIDGIPLGDDGTIHFRRGERISFRSIEKSKFIDEEISLSVIRDNRELTITCSLDSNPTTVPYHLHDQLPQYIIYAGIVFTPLTRSYLKAYATSEWYRCAFAFGITNLIDYVLNRTLLKQEKDEQIIILSQILVDTINNGYTSSCHNKRLFKVNNVEIKTMKQMNEVLEGLLANDLVEYIRFELENDGLIVISKAEAKQANERILKQNNIVYEKSKDLI</sequence>
<keyword evidence="4" id="KW-0720">Serine protease</keyword>
<feature type="domain" description="Protease Do-like PDZ" evidence="5">
    <location>
        <begin position="379"/>
        <end position="535"/>
    </location>
</feature>
<reference evidence="6" key="1">
    <citation type="submission" date="2021-02" db="EMBL/GenBank/DDBJ databases">
        <authorList>
            <person name="Nowell W R."/>
        </authorList>
    </citation>
    <scope>NUCLEOTIDE SEQUENCE</scope>
</reference>
<dbReference type="GO" id="GO:0004252">
    <property type="term" value="F:serine-type endopeptidase activity"/>
    <property type="evidence" value="ECO:0007669"/>
    <property type="project" value="InterPro"/>
</dbReference>
<evidence type="ECO:0000313" key="7">
    <source>
        <dbReference type="EMBL" id="CAF3896150.1"/>
    </source>
</evidence>
<comment type="similarity">
    <text evidence="1">Belongs to the peptidase S1C family.</text>
</comment>
<dbReference type="SUPFAM" id="SSF50156">
    <property type="entry name" value="PDZ domain-like"/>
    <property type="match status" value="1"/>
</dbReference>
<dbReference type="Pfam" id="PF17815">
    <property type="entry name" value="PDZ_3"/>
    <property type="match status" value="1"/>
</dbReference>
<evidence type="ECO:0000313" key="6">
    <source>
        <dbReference type="EMBL" id="CAF1132348.1"/>
    </source>
</evidence>
<dbReference type="InterPro" id="IPR043504">
    <property type="entry name" value="Peptidase_S1_PA_chymotrypsin"/>
</dbReference>
<dbReference type="PANTHER" id="PTHR45980:SF9">
    <property type="entry name" value="PROTEASE DO-LIKE 10, MITOCHONDRIAL-RELATED"/>
    <property type="match status" value="1"/>
</dbReference>
<name>A0A814RFQ0_9BILA</name>
<dbReference type="Proteomes" id="UP000681722">
    <property type="component" value="Unassembled WGS sequence"/>
</dbReference>
<keyword evidence="3" id="KW-0378">Hydrolase</keyword>
<gene>
    <name evidence="6" type="ORF">GPM918_LOCUS20263</name>
    <name evidence="7" type="ORF">SRO942_LOCUS20260</name>
</gene>
<evidence type="ECO:0000256" key="4">
    <source>
        <dbReference type="ARBA" id="ARBA00022825"/>
    </source>
</evidence>
<evidence type="ECO:0000256" key="3">
    <source>
        <dbReference type="ARBA" id="ARBA00022801"/>
    </source>
</evidence>
<dbReference type="InterPro" id="IPR001940">
    <property type="entry name" value="Peptidase_S1C"/>
</dbReference>
<dbReference type="PRINTS" id="PR00834">
    <property type="entry name" value="PROTEASES2C"/>
</dbReference>
<accession>A0A814RFQ0</accession>
<dbReference type="InterPro" id="IPR041517">
    <property type="entry name" value="DEGP_PDZ"/>
</dbReference>
<dbReference type="InterPro" id="IPR046449">
    <property type="entry name" value="DEGP_PDZ_sf"/>
</dbReference>
<evidence type="ECO:0000259" key="5">
    <source>
        <dbReference type="Pfam" id="PF17815"/>
    </source>
</evidence>
<dbReference type="Proteomes" id="UP000663829">
    <property type="component" value="Unassembled WGS sequence"/>
</dbReference>
<dbReference type="Gene3D" id="2.40.10.10">
    <property type="entry name" value="Trypsin-like serine proteases"/>
    <property type="match status" value="2"/>
</dbReference>
<organism evidence="6 8">
    <name type="scientific">Didymodactylos carnosus</name>
    <dbReference type="NCBI Taxonomy" id="1234261"/>
    <lineage>
        <taxon>Eukaryota</taxon>
        <taxon>Metazoa</taxon>
        <taxon>Spiralia</taxon>
        <taxon>Gnathifera</taxon>
        <taxon>Rotifera</taxon>
        <taxon>Eurotatoria</taxon>
        <taxon>Bdelloidea</taxon>
        <taxon>Philodinida</taxon>
        <taxon>Philodinidae</taxon>
        <taxon>Didymodactylos</taxon>
    </lineage>
</organism>
<protein>
    <recommendedName>
        <fullName evidence="5">Protease Do-like PDZ domain-containing protein</fullName>
    </recommendedName>
</protein>